<feature type="region of interest" description="Disordered" evidence="1">
    <location>
        <begin position="1"/>
        <end position="20"/>
    </location>
</feature>
<feature type="non-terminal residue" evidence="3">
    <location>
        <position position="247"/>
    </location>
</feature>
<protein>
    <submittedName>
        <fullName evidence="3">Uncharacterized protein</fullName>
    </submittedName>
</protein>
<evidence type="ECO:0000256" key="2">
    <source>
        <dbReference type="SAM" id="Phobius"/>
    </source>
</evidence>
<keyword evidence="2" id="KW-0812">Transmembrane</keyword>
<feature type="transmembrane region" description="Helical" evidence="2">
    <location>
        <begin position="167"/>
        <end position="199"/>
    </location>
</feature>
<feature type="transmembrane region" description="Helical" evidence="2">
    <location>
        <begin position="141"/>
        <end position="161"/>
    </location>
</feature>
<gene>
    <name evidence="3" type="ORF">GF359_06300</name>
</gene>
<dbReference type="AlphaFoldDB" id="A0A9D5KAY9"/>
<evidence type="ECO:0000313" key="4">
    <source>
        <dbReference type="Proteomes" id="UP000630660"/>
    </source>
</evidence>
<evidence type="ECO:0000313" key="3">
    <source>
        <dbReference type="EMBL" id="MBD3364810.1"/>
    </source>
</evidence>
<feature type="transmembrane region" description="Helical" evidence="2">
    <location>
        <begin position="90"/>
        <end position="107"/>
    </location>
</feature>
<organism evidence="3 4">
    <name type="scientific">candidate division WOR-3 bacterium</name>
    <dbReference type="NCBI Taxonomy" id="2052148"/>
    <lineage>
        <taxon>Bacteria</taxon>
        <taxon>Bacteria division WOR-3</taxon>
    </lineage>
</organism>
<sequence>MSRASQGSRTKSRNKKPPALHLKKVRHKRLNVAKTTRHARRILRRNLFKISLFLTPYVFVFMIFSLTIITSFLKEEGLLTRLNPFNTSPSLIPIGLFLLIILLAVWYKGFAYVFPSGAARGTPYGLRQTQRISGKSFGKALLAHIIWLLLLALVFLLLLGVRTWEGLIIVIIVGISLGFFISTRFQLALFAMIVEGLSFNKAFKRNTLLLKGNFWRSAAVILRVCLPSLGFLAFLTILMVIGLSISA</sequence>
<comment type="caution">
    <text evidence="3">The sequence shown here is derived from an EMBL/GenBank/DDBJ whole genome shotgun (WGS) entry which is preliminary data.</text>
</comment>
<feature type="transmembrane region" description="Helical" evidence="2">
    <location>
        <begin position="47"/>
        <end position="70"/>
    </location>
</feature>
<name>A0A9D5KAY9_UNCW3</name>
<keyword evidence="2" id="KW-1133">Transmembrane helix</keyword>
<keyword evidence="2" id="KW-0472">Membrane</keyword>
<evidence type="ECO:0000256" key="1">
    <source>
        <dbReference type="SAM" id="MobiDB-lite"/>
    </source>
</evidence>
<dbReference type="EMBL" id="WJKJ01000209">
    <property type="protein sequence ID" value="MBD3364810.1"/>
    <property type="molecule type" value="Genomic_DNA"/>
</dbReference>
<dbReference type="Proteomes" id="UP000630660">
    <property type="component" value="Unassembled WGS sequence"/>
</dbReference>
<reference evidence="3" key="1">
    <citation type="submission" date="2019-11" db="EMBL/GenBank/DDBJ databases">
        <title>Microbial mats filling the niche in hypersaline microbial mats.</title>
        <authorList>
            <person name="Wong H.L."/>
            <person name="Macleod F.I."/>
            <person name="White R.A. III"/>
            <person name="Burns B.P."/>
        </authorList>
    </citation>
    <scope>NUCLEOTIDE SEQUENCE</scope>
    <source>
        <strain evidence="3">Bin_327</strain>
    </source>
</reference>
<feature type="transmembrane region" description="Helical" evidence="2">
    <location>
        <begin position="220"/>
        <end position="245"/>
    </location>
</feature>
<feature type="compositionally biased region" description="Basic residues" evidence="1">
    <location>
        <begin position="10"/>
        <end position="20"/>
    </location>
</feature>
<proteinExistence type="predicted"/>
<accession>A0A9D5KAY9</accession>